<dbReference type="AlphaFoldDB" id="A0A1T5PCP3"/>
<dbReference type="PANTHER" id="PTHR43133:SF51">
    <property type="entry name" value="RNA POLYMERASE SIGMA FACTOR"/>
    <property type="match status" value="1"/>
</dbReference>
<dbReference type="Pfam" id="PF04542">
    <property type="entry name" value="Sigma70_r2"/>
    <property type="match status" value="1"/>
</dbReference>
<dbReference type="Gene3D" id="1.10.10.10">
    <property type="entry name" value="Winged helix-like DNA-binding domain superfamily/Winged helix DNA-binding domain"/>
    <property type="match status" value="1"/>
</dbReference>
<keyword evidence="8" id="KW-1185">Reference proteome</keyword>
<dbReference type="InterPro" id="IPR007627">
    <property type="entry name" value="RNA_pol_sigma70_r2"/>
</dbReference>
<dbReference type="GO" id="GO:0003677">
    <property type="term" value="F:DNA binding"/>
    <property type="evidence" value="ECO:0007669"/>
    <property type="project" value="InterPro"/>
</dbReference>
<evidence type="ECO:0000313" key="7">
    <source>
        <dbReference type="EMBL" id="SKD10524.1"/>
    </source>
</evidence>
<dbReference type="RefSeq" id="WP_079473688.1">
    <property type="nucleotide sequence ID" value="NZ_FUZZ01000008.1"/>
</dbReference>
<dbReference type="NCBIfam" id="TIGR02937">
    <property type="entry name" value="sigma70-ECF"/>
    <property type="match status" value="1"/>
</dbReference>
<reference evidence="7 8" key="1">
    <citation type="submission" date="2017-02" db="EMBL/GenBank/DDBJ databases">
        <authorList>
            <person name="Peterson S.W."/>
        </authorList>
    </citation>
    <scope>NUCLEOTIDE SEQUENCE [LARGE SCALE GENOMIC DNA]</scope>
    <source>
        <strain evidence="7 8">DSM 18108</strain>
    </source>
</reference>
<evidence type="ECO:0000256" key="4">
    <source>
        <dbReference type="ARBA" id="ARBA00023163"/>
    </source>
</evidence>
<dbReference type="EMBL" id="FUZZ01000008">
    <property type="protein sequence ID" value="SKD10524.1"/>
    <property type="molecule type" value="Genomic_DNA"/>
</dbReference>
<dbReference type="InterPro" id="IPR039425">
    <property type="entry name" value="RNA_pol_sigma-70-like"/>
</dbReference>
<keyword evidence="2" id="KW-0805">Transcription regulation</keyword>
<evidence type="ECO:0000256" key="2">
    <source>
        <dbReference type="ARBA" id="ARBA00023015"/>
    </source>
</evidence>
<dbReference type="SUPFAM" id="SSF88659">
    <property type="entry name" value="Sigma3 and sigma4 domains of RNA polymerase sigma factors"/>
    <property type="match status" value="1"/>
</dbReference>
<dbReference type="SUPFAM" id="SSF88946">
    <property type="entry name" value="Sigma2 domain of RNA polymerase sigma factors"/>
    <property type="match status" value="1"/>
</dbReference>
<dbReference type="InterPro" id="IPR013324">
    <property type="entry name" value="RNA_pol_sigma_r3/r4-like"/>
</dbReference>
<comment type="similarity">
    <text evidence="1">Belongs to the sigma-70 factor family. ECF subfamily.</text>
</comment>
<dbReference type="Gene3D" id="1.10.1740.10">
    <property type="match status" value="1"/>
</dbReference>
<keyword evidence="4" id="KW-0804">Transcription</keyword>
<dbReference type="InterPro" id="IPR014284">
    <property type="entry name" value="RNA_pol_sigma-70_dom"/>
</dbReference>
<dbReference type="Pfam" id="PF08281">
    <property type="entry name" value="Sigma70_r4_2"/>
    <property type="match status" value="1"/>
</dbReference>
<evidence type="ECO:0000313" key="8">
    <source>
        <dbReference type="Proteomes" id="UP000190166"/>
    </source>
</evidence>
<dbReference type="STRING" id="393003.SAMN05660461_6444"/>
<organism evidence="7 8">
    <name type="scientific">Chitinophaga ginsengisegetis</name>
    <dbReference type="NCBI Taxonomy" id="393003"/>
    <lineage>
        <taxon>Bacteria</taxon>
        <taxon>Pseudomonadati</taxon>
        <taxon>Bacteroidota</taxon>
        <taxon>Chitinophagia</taxon>
        <taxon>Chitinophagales</taxon>
        <taxon>Chitinophagaceae</taxon>
        <taxon>Chitinophaga</taxon>
    </lineage>
</organism>
<accession>A0A1T5PCP3</accession>
<name>A0A1T5PCP3_9BACT</name>
<feature type="domain" description="RNA polymerase sigma factor 70 region 4 type 2" evidence="6">
    <location>
        <begin position="120"/>
        <end position="171"/>
    </location>
</feature>
<dbReference type="InterPro" id="IPR013249">
    <property type="entry name" value="RNA_pol_sigma70_r4_t2"/>
</dbReference>
<keyword evidence="3" id="KW-0731">Sigma factor</keyword>
<feature type="domain" description="RNA polymerase sigma-70 region 2" evidence="5">
    <location>
        <begin position="22"/>
        <end position="89"/>
    </location>
</feature>
<dbReference type="PANTHER" id="PTHR43133">
    <property type="entry name" value="RNA POLYMERASE ECF-TYPE SIGMA FACTO"/>
    <property type="match status" value="1"/>
</dbReference>
<evidence type="ECO:0000256" key="1">
    <source>
        <dbReference type="ARBA" id="ARBA00010641"/>
    </source>
</evidence>
<proteinExistence type="inferred from homology"/>
<dbReference type="GO" id="GO:0016987">
    <property type="term" value="F:sigma factor activity"/>
    <property type="evidence" value="ECO:0007669"/>
    <property type="project" value="UniProtKB-KW"/>
</dbReference>
<evidence type="ECO:0000259" key="6">
    <source>
        <dbReference type="Pfam" id="PF08281"/>
    </source>
</evidence>
<dbReference type="Proteomes" id="UP000190166">
    <property type="component" value="Unassembled WGS sequence"/>
</dbReference>
<gene>
    <name evidence="7" type="ORF">SAMN05660461_6444</name>
</gene>
<sequence>MVDEKELVPVILKGDLHAFEILVKEYQRLVFFIAGKIVTNREEVEDVCQEVFIKVYRHLGSFKFQSKLSTWIARIAWVTAVNHNRKQRREHRQKITEIETIEHASENPEILLDRKDVAAYLNQLIDQMPEQYRTVIVLYHLNEFSYEEITQITGMPSGTIKSYLFRARKLLKDKLTGSLKKDIV</sequence>
<dbReference type="InterPro" id="IPR013325">
    <property type="entry name" value="RNA_pol_sigma_r2"/>
</dbReference>
<dbReference type="InterPro" id="IPR036388">
    <property type="entry name" value="WH-like_DNA-bd_sf"/>
</dbReference>
<protein>
    <submittedName>
        <fullName evidence="7">RNA polymerase sigma-70 factor, ECF subfamily</fullName>
    </submittedName>
</protein>
<dbReference type="CDD" id="cd06171">
    <property type="entry name" value="Sigma70_r4"/>
    <property type="match status" value="1"/>
</dbReference>
<dbReference type="GO" id="GO:0006352">
    <property type="term" value="P:DNA-templated transcription initiation"/>
    <property type="evidence" value="ECO:0007669"/>
    <property type="project" value="InterPro"/>
</dbReference>
<evidence type="ECO:0000259" key="5">
    <source>
        <dbReference type="Pfam" id="PF04542"/>
    </source>
</evidence>
<evidence type="ECO:0000256" key="3">
    <source>
        <dbReference type="ARBA" id="ARBA00023082"/>
    </source>
</evidence>